<evidence type="ECO:0000313" key="6">
    <source>
        <dbReference type="EMBL" id="KAJ8311663.1"/>
    </source>
</evidence>
<protein>
    <recommendedName>
        <fullName evidence="5">Glucose-methanol-choline oxidoreductase N-terminal domain-containing protein</fullName>
    </recommendedName>
</protein>
<comment type="cofactor">
    <cofactor evidence="1">
        <name>FAD</name>
        <dbReference type="ChEBI" id="CHEBI:57692"/>
    </cofactor>
</comment>
<dbReference type="Gene3D" id="3.50.50.60">
    <property type="entry name" value="FAD/NAD(P)-binding domain"/>
    <property type="match status" value="1"/>
</dbReference>
<name>A0ABQ9F2N9_TEGGR</name>
<proteinExistence type="inferred from homology"/>
<dbReference type="SUPFAM" id="SSF51905">
    <property type="entry name" value="FAD/NAD(P)-binding domain"/>
    <property type="match status" value="1"/>
</dbReference>
<reference evidence="6 7" key="1">
    <citation type="submission" date="2022-12" db="EMBL/GenBank/DDBJ databases">
        <title>Chromosome-level genome of Tegillarca granosa.</title>
        <authorList>
            <person name="Kim J."/>
        </authorList>
    </citation>
    <scope>NUCLEOTIDE SEQUENCE [LARGE SCALE GENOMIC DNA]</scope>
    <source>
        <strain evidence="6">Teg-2019</strain>
        <tissue evidence="6">Adductor muscle</tissue>
    </source>
</reference>
<dbReference type="PANTHER" id="PTHR11552">
    <property type="entry name" value="GLUCOSE-METHANOL-CHOLINE GMC OXIDOREDUCTASE"/>
    <property type="match status" value="1"/>
</dbReference>
<dbReference type="InterPro" id="IPR000172">
    <property type="entry name" value="GMC_OxRdtase_N"/>
</dbReference>
<evidence type="ECO:0000256" key="3">
    <source>
        <dbReference type="ARBA" id="ARBA00022630"/>
    </source>
</evidence>
<keyword evidence="3" id="KW-0285">Flavoprotein</keyword>
<comment type="similarity">
    <text evidence="2">Belongs to the GMC oxidoreductase family.</text>
</comment>
<feature type="domain" description="Glucose-methanol-choline oxidoreductase N-terminal" evidence="5">
    <location>
        <begin position="1"/>
        <end position="99"/>
    </location>
</feature>
<dbReference type="PANTHER" id="PTHR11552:SF147">
    <property type="entry name" value="CHOLINE DEHYDROGENASE, MITOCHONDRIAL"/>
    <property type="match status" value="1"/>
</dbReference>
<dbReference type="Pfam" id="PF00732">
    <property type="entry name" value="GMC_oxred_N"/>
    <property type="match status" value="1"/>
</dbReference>
<gene>
    <name evidence="6" type="ORF">KUTeg_011018</name>
</gene>
<comment type="caution">
    <text evidence="6">The sequence shown here is derived from an EMBL/GenBank/DDBJ whole genome shotgun (WGS) entry which is preliminary data.</text>
</comment>
<evidence type="ECO:0000256" key="1">
    <source>
        <dbReference type="ARBA" id="ARBA00001974"/>
    </source>
</evidence>
<dbReference type="InterPro" id="IPR012132">
    <property type="entry name" value="GMC_OxRdtase"/>
</dbReference>
<accession>A0ABQ9F2N9</accession>
<keyword evidence="7" id="KW-1185">Reference proteome</keyword>
<organism evidence="6 7">
    <name type="scientific">Tegillarca granosa</name>
    <name type="common">Malaysian cockle</name>
    <name type="synonym">Anadara granosa</name>
    <dbReference type="NCBI Taxonomy" id="220873"/>
    <lineage>
        <taxon>Eukaryota</taxon>
        <taxon>Metazoa</taxon>
        <taxon>Spiralia</taxon>
        <taxon>Lophotrochozoa</taxon>
        <taxon>Mollusca</taxon>
        <taxon>Bivalvia</taxon>
        <taxon>Autobranchia</taxon>
        <taxon>Pteriomorphia</taxon>
        <taxon>Arcoida</taxon>
        <taxon>Arcoidea</taxon>
        <taxon>Arcidae</taxon>
        <taxon>Tegillarca</taxon>
    </lineage>
</organism>
<evidence type="ECO:0000256" key="4">
    <source>
        <dbReference type="ARBA" id="ARBA00022827"/>
    </source>
</evidence>
<evidence type="ECO:0000256" key="2">
    <source>
        <dbReference type="ARBA" id="ARBA00010790"/>
    </source>
</evidence>
<dbReference type="Gene3D" id="3.30.410.40">
    <property type="match status" value="1"/>
</dbReference>
<dbReference type="Proteomes" id="UP001217089">
    <property type="component" value="Unassembled WGS sequence"/>
</dbReference>
<evidence type="ECO:0000259" key="5">
    <source>
        <dbReference type="Pfam" id="PF00732"/>
    </source>
</evidence>
<keyword evidence="4" id="KW-0274">FAD</keyword>
<dbReference type="EMBL" id="JARBDR010000496">
    <property type="protein sequence ID" value="KAJ8311663.1"/>
    <property type="molecule type" value="Genomic_DNA"/>
</dbReference>
<sequence length="103" mass="11734">MGRLLGGSTSHNAMLYFRGFKNDFDFWAANGAKGWSYRDVIPYFLKFENFEFPNANPNDNCGELTVTQNPEIEETPMYKVFDKATKQMNMPVVPCNVPNPDGK</sequence>
<dbReference type="InterPro" id="IPR036188">
    <property type="entry name" value="FAD/NAD-bd_sf"/>
</dbReference>
<evidence type="ECO:0000313" key="7">
    <source>
        <dbReference type="Proteomes" id="UP001217089"/>
    </source>
</evidence>